<keyword evidence="2" id="KW-1185">Reference proteome</keyword>
<proteinExistence type="predicted"/>
<name>S8CXA9_9LAMI</name>
<reference evidence="1 2" key="1">
    <citation type="journal article" date="2013" name="BMC Genomics">
        <title>The miniature genome of a carnivorous plant Genlisea aurea contains a low number of genes and short non-coding sequences.</title>
        <authorList>
            <person name="Leushkin E.V."/>
            <person name="Sutormin R.A."/>
            <person name="Nabieva E.R."/>
            <person name="Penin A.A."/>
            <person name="Kondrashov A.S."/>
            <person name="Logacheva M.D."/>
        </authorList>
    </citation>
    <scope>NUCLEOTIDE SEQUENCE [LARGE SCALE GENOMIC DNA]</scope>
</reference>
<comment type="caution">
    <text evidence="1">The sequence shown here is derived from an EMBL/GenBank/DDBJ whole genome shotgun (WGS) entry which is preliminary data.</text>
</comment>
<evidence type="ECO:0000313" key="1">
    <source>
        <dbReference type="EMBL" id="EPS69626.1"/>
    </source>
</evidence>
<sequence length="78" mass="9429">MPYVTLCLKAIHGDEIGQKVADLSKKTLLTLFTEYKRLKKKEKLEGQQEYNNLKLYRRLKIMITIQNWRSICWKNLYH</sequence>
<accession>S8CXA9</accession>
<protein>
    <submittedName>
        <fullName evidence="1">Uncharacterized protein</fullName>
    </submittedName>
</protein>
<dbReference type="Proteomes" id="UP000015453">
    <property type="component" value="Unassembled WGS sequence"/>
</dbReference>
<organism evidence="1 2">
    <name type="scientific">Genlisea aurea</name>
    <dbReference type="NCBI Taxonomy" id="192259"/>
    <lineage>
        <taxon>Eukaryota</taxon>
        <taxon>Viridiplantae</taxon>
        <taxon>Streptophyta</taxon>
        <taxon>Embryophyta</taxon>
        <taxon>Tracheophyta</taxon>
        <taxon>Spermatophyta</taxon>
        <taxon>Magnoliopsida</taxon>
        <taxon>eudicotyledons</taxon>
        <taxon>Gunneridae</taxon>
        <taxon>Pentapetalae</taxon>
        <taxon>asterids</taxon>
        <taxon>lamiids</taxon>
        <taxon>Lamiales</taxon>
        <taxon>Lentibulariaceae</taxon>
        <taxon>Genlisea</taxon>
    </lineage>
</organism>
<dbReference type="AlphaFoldDB" id="S8CXA9"/>
<dbReference type="EMBL" id="AUSU01002041">
    <property type="protein sequence ID" value="EPS69626.1"/>
    <property type="molecule type" value="Genomic_DNA"/>
</dbReference>
<gene>
    <name evidence="1" type="ORF">M569_05140</name>
</gene>
<evidence type="ECO:0000313" key="2">
    <source>
        <dbReference type="Proteomes" id="UP000015453"/>
    </source>
</evidence>